<proteinExistence type="predicted"/>
<dbReference type="Pfam" id="PF03881">
    <property type="entry name" value="Fructosamin_kin"/>
    <property type="match status" value="1"/>
</dbReference>
<evidence type="ECO:0000256" key="1">
    <source>
        <dbReference type="ARBA" id="ARBA00011961"/>
    </source>
</evidence>
<keyword evidence="5" id="KW-1185">Reference proteome</keyword>
<dbReference type="GO" id="GO:0016301">
    <property type="term" value="F:kinase activity"/>
    <property type="evidence" value="ECO:0007669"/>
    <property type="project" value="UniProtKB-KW"/>
</dbReference>
<evidence type="ECO:0000256" key="2">
    <source>
        <dbReference type="ARBA" id="ARBA00048655"/>
    </source>
</evidence>
<reference evidence="4 5" key="1">
    <citation type="journal article" date="2024" name="IMA Fungus">
        <title>Apiospora arundinis, a panoply of carbohydrate-active enzymes and secondary metabolites.</title>
        <authorList>
            <person name="Sorensen T."/>
            <person name="Petersen C."/>
            <person name="Muurmann A.T."/>
            <person name="Christiansen J.V."/>
            <person name="Brundto M.L."/>
            <person name="Overgaard C.K."/>
            <person name="Boysen A.T."/>
            <person name="Wollenberg R.D."/>
            <person name="Larsen T.O."/>
            <person name="Sorensen J.L."/>
            <person name="Nielsen K.L."/>
            <person name="Sondergaard T.E."/>
        </authorList>
    </citation>
    <scope>NUCLEOTIDE SEQUENCE [LARGE SCALE GENOMIC DNA]</scope>
    <source>
        <strain evidence="4 5">AAU 773</strain>
    </source>
</reference>
<dbReference type="PANTHER" id="PTHR12149:SF8">
    <property type="entry name" value="PROTEIN-RIBULOSAMINE 3-KINASE"/>
    <property type="match status" value="1"/>
</dbReference>
<accession>A0ABR2ISS7</accession>
<sequence length="365" mass="41587">MPDVPDRSDGYVPPPRTGPNPLDLVDPNVKAKLPTGSQILSITPHGSSFWTQTARLETTLADGTPNDFFLKTAEGDNGRGMISGEFESMSLLFRISPGLVPKPVAWGTYQDMPQFHFFLCDFHDMTEELPPVEEFTASIARLHKASIPLSPGKFGFPVTTYQGPIAQDNSWCDTWEEFFRQGMVRMLQREEDVHGPDPELSVLCEQLYDKVIPRLLRPLTVLKSIAPVLVHGDLWYGNVCTDNATGKPIVFDACVFWAHNEYEVGTWRAPRYRFGKSYIEAYQKHFAISEPTEDHDDRNALYSIRYDLHSSIAYRSSLRFRRDAMNTMKYLTDKFPRGYEEWHEEYEISRREAGSDINSADVALS</sequence>
<dbReference type="Proteomes" id="UP001390339">
    <property type="component" value="Unassembled WGS sequence"/>
</dbReference>
<dbReference type="SUPFAM" id="SSF56112">
    <property type="entry name" value="Protein kinase-like (PK-like)"/>
    <property type="match status" value="1"/>
</dbReference>
<comment type="caution">
    <text evidence="4">The sequence shown here is derived from an EMBL/GenBank/DDBJ whole genome shotgun (WGS) entry which is preliminary data.</text>
</comment>
<name>A0ABR2ISS7_9PEZI</name>
<dbReference type="InterPro" id="IPR011009">
    <property type="entry name" value="Kinase-like_dom_sf"/>
</dbReference>
<dbReference type="EC" id="2.7.1.172" evidence="1"/>
<keyword evidence="4" id="KW-0418">Kinase</keyword>
<dbReference type="PANTHER" id="PTHR12149">
    <property type="entry name" value="FRUCTOSAMINE 3 KINASE-RELATED PROTEIN"/>
    <property type="match status" value="1"/>
</dbReference>
<protein>
    <recommendedName>
        <fullName evidence="1">protein-ribulosamine 3-kinase</fullName>
        <ecNumber evidence="1">2.7.1.172</ecNumber>
    </recommendedName>
</protein>
<evidence type="ECO:0000256" key="3">
    <source>
        <dbReference type="SAM" id="MobiDB-lite"/>
    </source>
</evidence>
<evidence type="ECO:0000313" key="4">
    <source>
        <dbReference type="EMBL" id="KAK8867654.1"/>
    </source>
</evidence>
<dbReference type="Gene3D" id="3.90.1200.10">
    <property type="match status" value="1"/>
</dbReference>
<gene>
    <name evidence="4" type="ORF">PGQ11_006232</name>
</gene>
<keyword evidence="4" id="KW-0808">Transferase</keyword>
<dbReference type="EMBL" id="JAPCWZ010000004">
    <property type="protein sequence ID" value="KAK8867654.1"/>
    <property type="molecule type" value="Genomic_DNA"/>
</dbReference>
<comment type="catalytic activity">
    <reaction evidence="2">
        <text>N(6)-D-ribulosyl-L-lysyl-[protein] + ATP = N(6)-(3-O-phospho-D-ribulosyl)-L-lysyl-[protein] + ADP + H(+)</text>
        <dbReference type="Rhea" id="RHEA:48432"/>
        <dbReference type="Rhea" id="RHEA-COMP:12103"/>
        <dbReference type="Rhea" id="RHEA-COMP:12104"/>
        <dbReference type="ChEBI" id="CHEBI:15378"/>
        <dbReference type="ChEBI" id="CHEBI:30616"/>
        <dbReference type="ChEBI" id="CHEBI:90418"/>
        <dbReference type="ChEBI" id="CHEBI:90420"/>
        <dbReference type="ChEBI" id="CHEBI:456216"/>
        <dbReference type="EC" id="2.7.1.172"/>
    </reaction>
    <physiologicalReaction direction="left-to-right" evidence="2">
        <dbReference type="Rhea" id="RHEA:48433"/>
    </physiologicalReaction>
</comment>
<organism evidence="4 5">
    <name type="scientific">Apiospora arundinis</name>
    <dbReference type="NCBI Taxonomy" id="335852"/>
    <lineage>
        <taxon>Eukaryota</taxon>
        <taxon>Fungi</taxon>
        <taxon>Dikarya</taxon>
        <taxon>Ascomycota</taxon>
        <taxon>Pezizomycotina</taxon>
        <taxon>Sordariomycetes</taxon>
        <taxon>Xylariomycetidae</taxon>
        <taxon>Amphisphaeriales</taxon>
        <taxon>Apiosporaceae</taxon>
        <taxon>Apiospora</taxon>
    </lineage>
</organism>
<dbReference type="InterPro" id="IPR016477">
    <property type="entry name" value="Fructo-/Ketosamine-3-kinase"/>
</dbReference>
<evidence type="ECO:0000313" key="5">
    <source>
        <dbReference type="Proteomes" id="UP001390339"/>
    </source>
</evidence>
<feature type="region of interest" description="Disordered" evidence="3">
    <location>
        <begin position="1"/>
        <end position="24"/>
    </location>
</feature>